<feature type="region of interest" description="Disordered" evidence="1">
    <location>
        <begin position="1"/>
        <end position="47"/>
    </location>
</feature>
<evidence type="ECO:0000313" key="2">
    <source>
        <dbReference type="EMBL" id="QVW56533.1"/>
    </source>
</evidence>
<organism evidence="2">
    <name type="scientific">Tarsiger cyanurus Genomoviridae sp</name>
    <dbReference type="NCBI Taxonomy" id="2814994"/>
    <lineage>
        <taxon>Viruses</taxon>
        <taxon>Monodnaviria</taxon>
        <taxon>Shotokuvirae</taxon>
        <taxon>Cressdnaviricota</taxon>
        <taxon>Repensiviricetes</taxon>
        <taxon>Geplafuvirales</taxon>
        <taxon>Genomoviridae</taxon>
    </lineage>
</organism>
<protein>
    <submittedName>
        <fullName evidence="2">Capsid protein</fullName>
    </submittedName>
</protein>
<feature type="compositionally biased region" description="Basic residues" evidence="1">
    <location>
        <begin position="18"/>
        <end position="47"/>
    </location>
</feature>
<accession>A0A8E7G298</accession>
<feature type="compositionally biased region" description="Basic residues" evidence="1">
    <location>
        <begin position="1"/>
        <end position="11"/>
    </location>
</feature>
<reference evidence="2" key="1">
    <citation type="submission" date="2020-10" db="EMBL/GenBank/DDBJ databases">
        <title>CRESS DNA virus dark matter in the feces of wild birds.</title>
        <authorList>
            <person name="Yang S."/>
            <person name="Zhang W."/>
        </authorList>
    </citation>
    <scope>NUCLEOTIDE SEQUENCE</scope>
    <source>
        <strain evidence="2">Rfb94gen2</strain>
    </source>
</reference>
<proteinExistence type="predicted"/>
<name>A0A8E7G298_9VIRU</name>
<evidence type="ECO:0000256" key="1">
    <source>
        <dbReference type="SAM" id="MobiDB-lite"/>
    </source>
</evidence>
<dbReference type="EMBL" id="MW182987">
    <property type="protein sequence ID" value="QVW56533.1"/>
    <property type="molecule type" value="Genomic_DNA"/>
</dbReference>
<sequence length="310" mass="34729">MAYLRKRRYSRRPSGSSKGRKTTRRSARPYRSTGRTRRSTRRPMSKKRILNVTSRKKRDTMLTWTNTTTSGGQVAPRQDAAYVAGNTGGSFLWCPTARDLAVGGTLATIALESARTATTCYMRGLSEKLRLSTSSGVPWFHRRICFTFKGAQPFQSNFNGDTGANQLYLENSNGLTRLMFNSSVNNTPNYQNQIAAVVFKGAQGVDWSDPLIAPIDTRRISLKYNRLWTLKSGNANGTVFERKLYHPMNKNLVYDDDESGTSETTSYYSVDSKAGMGDYYVWDIFTSGPGGSASDLLRCDISATLYWHEK</sequence>